<keyword evidence="2" id="KW-1185">Reference proteome</keyword>
<organism evidence="1 2">
    <name type="scientific">Methyloversatilis universalis (strain ATCC BAA-1314 / DSM 25237 / JCM 13912 / CCUG 52030 / FAM5)</name>
    <dbReference type="NCBI Taxonomy" id="1000565"/>
    <lineage>
        <taxon>Bacteria</taxon>
        <taxon>Pseudomonadati</taxon>
        <taxon>Pseudomonadota</taxon>
        <taxon>Betaproteobacteria</taxon>
        <taxon>Nitrosomonadales</taxon>
        <taxon>Sterolibacteriaceae</taxon>
        <taxon>Methyloversatilis</taxon>
    </lineage>
</organism>
<accession>F5RGT9</accession>
<dbReference type="AlphaFoldDB" id="F5RGT9"/>
<reference evidence="1 2" key="1">
    <citation type="journal article" date="2011" name="J. Bacteriol.">
        <title>Genome sequence of Methyloversatilis universalis FAM5T, a methylotrophic representative of the order Rhodocyclales.</title>
        <authorList>
            <person name="Kittichotirat W."/>
            <person name="Good N.M."/>
            <person name="Hall R."/>
            <person name="Bringel F."/>
            <person name="Lajus A."/>
            <person name="Medigue C."/>
            <person name="Smalley N.E."/>
            <person name="Beck D."/>
            <person name="Bumgarner R."/>
            <person name="Vuilleumier S."/>
            <person name="Kalyuzhnaya M.G."/>
        </authorList>
    </citation>
    <scope>NUCLEOTIDE SEQUENCE [LARGE SCALE GENOMIC DNA]</scope>
    <source>
        <strain evidence="2">ATCC BAA-1314 / JCM 13912 / FAM5</strain>
    </source>
</reference>
<gene>
    <name evidence="1" type="ORF">METUNv1_03530</name>
</gene>
<dbReference type="STRING" id="1000565.METUNv1_03530"/>
<dbReference type="Proteomes" id="UP000005019">
    <property type="component" value="Unassembled WGS sequence"/>
</dbReference>
<comment type="caution">
    <text evidence="1">The sequence shown here is derived from an EMBL/GenBank/DDBJ whole genome shotgun (WGS) entry which is preliminary data.</text>
</comment>
<sequence length="209" mass="24463">MHQRARRIGHLPYCIDLGGESPQDIRCWRITSPAYKIEILAHRYVKEDPLAEHGRQIDIFQKIRLFKIQIVIPSNFLTAGRLFRRGPGCTVLEPSAGCTCNNYHTGARGHPVHVVESFNPEWIMFKTFGGYRKIEAFVRHFQQMSRRNHVDAGAFKKIRTQVLTAIEYLPDRAIYIIGPYLEHSDAAHRWQEELTNQRDEFQLLRMRHL</sequence>
<dbReference type="EMBL" id="AFHG01000058">
    <property type="protein sequence ID" value="EGK70143.1"/>
    <property type="molecule type" value="Genomic_DNA"/>
</dbReference>
<name>F5RGT9_METUF</name>
<evidence type="ECO:0000313" key="2">
    <source>
        <dbReference type="Proteomes" id="UP000005019"/>
    </source>
</evidence>
<proteinExistence type="predicted"/>
<protein>
    <submittedName>
        <fullName evidence="1">Uncharacterized protein</fullName>
    </submittedName>
</protein>
<evidence type="ECO:0000313" key="1">
    <source>
        <dbReference type="EMBL" id="EGK70143.1"/>
    </source>
</evidence>